<evidence type="ECO:0000256" key="11">
    <source>
        <dbReference type="ARBA" id="ARBA00023012"/>
    </source>
</evidence>
<dbReference type="GO" id="GO:0005886">
    <property type="term" value="C:plasma membrane"/>
    <property type="evidence" value="ECO:0007669"/>
    <property type="project" value="UniProtKB-SubCell"/>
</dbReference>
<comment type="catalytic activity">
    <reaction evidence="1">
        <text>ATP + protein L-histidine = ADP + protein N-phospho-L-histidine.</text>
        <dbReference type="EC" id="2.7.13.3"/>
    </reaction>
</comment>
<evidence type="ECO:0000256" key="10">
    <source>
        <dbReference type="ARBA" id="ARBA00022989"/>
    </source>
</evidence>
<proteinExistence type="predicted"/>
<feature type="transmembrane region" description="Helical" evidence="13">
    <location>
        <begin position="12"/>
        <end position="31"/>
    </location>
</feature>
<keyword evidence="12 13" id="KW-0472">Membrane</keyword>
<dbReference type="PRINTS" id="PR00344">
    <property type="entry name" value="BCTRLSENSOR"/>
</dbReference>
<evidence type="ECO:0000256" key="1">
    <source>
        <dbReference type="ARBA" id="ARBA00000085"/>
    </source>
</evidence>
<evidence type="ECO:0000313" key="15">
    <source>
        <dbReference type="EMBL" id="RHW30227.1"/>
    </source>
</evidence>
<feature type="transmembrane region" description="Helical" evidence="13">
    <location>
        <begin position="37"/>
        <end position="59"/>
    </location>
</feature>
<keyword evidence="7" id="KW-0547">Nucleotide-binding</keyword>
<keyword evidence="4" id="KW-1003">Cell membrane</keyword>
<dbReference type="Gene3D" id="3.30.565.10">
    <property type="entry name" value="Histidine kinase-like ATPase, C-terminal domain"/>
    <property type="match status" value="1"/>
</dbReference>
<organism evidence="15 16">
    <name type="scientific">Oceanobacillus profundus</name>
    <dbReference type="NCBI Taxonomy" id="372463"/>
    <lineage>
        <taxon>Bacteria</taxon>
        <taxon>Bacillati</taxon>
        <taxon>Bacillota</taxon>
        <taxon>Bacilli</taxon>
        <taxon>Bacillales</taxon>
        <taxon>Bacillaceae</taxon>
        <taxon>Oceanobacillus</taxon>
    </lineage>
</organism>
<keyword evidence="9" id="KW-0067">ATP-binding</keyword>
<evidence type="ECO:0000256" key="12">
    <source>
        <dbReference type="ARBA" id="ARBA00023136"/>
    </source>
</evidence>
<sequence>MVRLFLRDQFPLILINFIQLLLVLFVVWMSGFQQFSLLIYALFLGIFLLTIYLVFRYITHRRFYHRLTRQISSLDEVFESLDTAPVSAALSDLLKAQHRLYVNDMQQQEKKRKDHLTFINQWVHQMKTPLSVVELIIQDRDDEQMMSIQEETDKLEKGLEMVLYVARLDAFEQDFHVQPVSLKAAVDEAIQDNKRLFIKNQVYPDVQVSPAMVESDEKWLEFIFNQVITNGIKYSSGIGKKISIYDQKTENGIDLVIQDMGVGIPMTDLKRVFDPFFTGENGRVYRESTGMGLYLVKEVCEKLGHEVHIESAQGEGTLVKISFIS</sequence>
<dbReference type="OrthoDB" id="9780487at2"/>
<dbReference type="Pfam" id="PF02518">
    <property type="entry name" value="HATPase_c"/>
    <property type="match status" value="1"/>
</dbReference>
<reference evidence="15 16" key="1">
    <citation type="journal article" date="2007" name="Int. J. Syst. Evol. Microbiol.">
        <title>Oceanobacillus profundus sp. nov., isolated from a deep-sea sediment core.</title>
        <authorList>
            <person name="Kim Y.G."/>
            <person name="Choi D.H."/>
            <person name="Hyun S."/>
            <person name="Cho B.C."/>
        </authorList>
    </citation>
    <scope>NUCLEOTIDE SEQUENCE [LARGE SCALE GENOMIC DNA]</scope>
    <source>
        <strain evidence="15 16">DSM 18246</strain>
    </source>
</reference>
<keyword evidence="16" id="KW-1185">Reference proteome</keyword>
<evidence type="ECO:0000256" key="2">
    <source>
        <dbReference type="ARBA" id="ARBA00004651"/>
    </source>
</evidence>
<dbReference type="GO" id="GO:0004721">
    <property type="term" value="F:phosphoprotein phosphatase activity"/>
    <property type="evidence" value="ECO:0007669"/>
    <property type="project" value="TreeGrafter"/>
</dbReference>
<keyword evidence="5" id="KW-0808">Transferase</keyword>
<evidence type="ECO:0000256" key="9">
    <source>
        <dbReference type="ARBA" id="ARBA00022840"/>
    </source>
</evidence>
<dbReference type="GO" id="GO:0000155">
    <property type="term" value="F:phosphorelay sensor kinase activity"/>
    <property type="evidence" value="ECO:0007669"/>
    <property type="project" value="TreeGrafter"/>
</dbReference>
<evidence type="ECO:0000256" key="4">
    <source>
        <dbReference type="ARBA" id="ARBA00022475"/>
    </source>
</evidence>
<dbReference type="InterPro" id="IPR005467">
    <property type="entry name" value="His_kinase_dom"/>
</dbReference>
<keyword evidence="11" id="KW-0902">Two-component regulatory system</keyword>
<dbReference type="AlphaFoldDB" id="A0A417YCF0"/>
<evidence type="ECO:0000256" key="8">
    <source>
        <dbReference type="ARBA" id="ARBA00022777"/>
    </source>
</evidence>
<dbReference type="FunFam" id="3.30.565.10:FF:000057">
    <property type="entry name" value="Sensor histidine kinase"/>
    <property type="match status" value="1"/>
</dbReference>
<evidence type="ECO:0000313" key="16">
    <source>
        <dbReference type="Proteomes" id="UP000285456"/>
    </source>
</evidence>
<accession>A0A417YCF0</accession>
<dbReference type="SUPFAM" id="SSF55874">
    <property type="entry name" value="ATPase domain of HSP90 chaperone/DNA topoisomerase II/histidine kinase"/>
    <property type="match status" value="1"/>
</dbReference>
<dbReference type="PANTHER" id="PTHR45453">
    <property type="entry name" value="PHOSPHATE REGULON SENSOR PROTEIN PHOR"/>
    <property type="match status" value="1"/>
</dbReference>
<dbReference type="PANTHER" id="PTHR45453:SF2">
    <property type="entry name" value="HISTIDINE KINASE"/>
    <property type="match status" value="1"/>
</dbReference>
<dbReference type="GO" id="GO:0005524">
    <property type="term" value="F:ATP binding"/>
    <property type="evidence" value="ECO:0007669"/>
    <property type="project" value="UniProtKB-KW"/>
</dbReference>
<protein>
    <recommendedName>
        <fullName evidence="3">histidine kinase</fullName>
        <ecNumber evidence="3">2.7.13.3</ecNumber>
    </recommendedName>
</protein>
<keyword evidence="8 15" id="KW-0418">Kinase</keyword>
<dbReference type="InterPro" id="IPR003594">
    <property type="entry name" value="HATPase_dom"/>
</dbReference>
<dbReference type="EC" id="2.7.13.3" evidence="3"/>
<name>A0A417YCF0_9BACI</name>
<evidence type="ECO:0000256" key="6">
    <source>
        <dbReference type="ARBA" id="ARBA00022692"/>
    </source>
</evidence>
<dbReference type="EMBL" id="QWEH01000015">
    <property type="protein sequence ID" value="RHW30227.1"/>
    <property type="molecule type" value="Genomic_DNA"/>
</dbReference>
<evidence type="ECO:0000256" key="7">
    <source>
        <dbReference type="ARBA" id="ARBA00022741"/>
    </source>
</evidence>
<feature type="domain" description="Histidine kinase" evidence="14">
    <location>
        <begin position="121"/>
        <end position="325"/>
    </location>
</feature>
<dbReference type="Proteomes" id="UP000285456">
    <property type="component" value="Unassembled WGS sequence"/>
</dbReference>
<evidence type="ECO:0000256" key="5">
    <source>
        <dbReference type="ARBA" id="ARBA00022679"/>
    </source>
</evidence>
<evidence type="ECO:0000256" key="13">
    <source>
        <dbReference type="SAM" id="Phobius"/>
    </source>
</evidence>
<dbReference type="SMART" id="SM00387">
    <property type="entry name" value="HATPase_c"/>
    <property type="match status" value="1"/>
</dbReference>
<dbReference type="GO" id="GO:0016036">
    <property type="term" value="P:cellular response to phosphate starvation"/>
    <property type="evidence" value="ECO:0007669"/>
    <property type="project" value="TreeGrafter"/>
</dbReference>
<keyword evidence="10 13" id="KW-1133">Transmembrane helix</keyword>
<evidence type="ECO:0000259" key="14">
    <source>
        <dbReference type="PROSITE" id="PS50109"/>
    </source>
</evidence>
<dbReference type="InterPro" id="IPR036890">
    <property type="entry name" value="HATPase_C_sf"/>
</dbReference>
<dbReference type="InterPro" id="IPR050351">
    <property type="entry name" value="BphY/WalK/GraS-like"/>
</dbReference>
<comment type="caution">
    <text evidence="15">The sequence shown here is derived from an EMBL/GenBank/DDBJ whole genome shotgun (WGS) entry which is preliminary data.</text>
</comment>
<evidence type="ECO:0000256" key="3">
    <source>
        <dbReference type="ARBA" id="ARBA00012438"/>
    </source>
</evidence>
<gene>
    <name evidence="15" type="ORF">D1B32_18100</name>
</gene>
<dbReference type="RefSeq" id="WP_095313476.1">
    <property type="nucleotide sequence ID" value="NZ_PHUT01000016.1"/>
</dbReference>
<keyword evidence="6 13" id="KW-0812">Transmembrane</keyword>
<dbReference type="PROSITE" id="PS50109">
    <property type="entry name" value="HIS_KIN"/>
    <property type="match status" value="1"/>
</dbReference>
<comment type="subcellular location">
    <subcellularLocation>
        <location evidence="2">Cell membrane</location>
        <topology evidence="2">Multi-pass membrane protein</topology>
    </subcellularLocation>
</comment>
<dbReference type="InterPro" id="IPR004358">
    <property type="entry name" value="Sig_transdc_His_kin-like_C"/>
</dbReference>